<feature type="chain" id="PRO_5015647434" evidence="1">
    <location>
        <begin position="22"/>
        <end position="276"/>
    </location>
</feature>
<protein>
    <submittedName>
        <fullName evidence="2">Transcriptional regulator</fullName>
    </submittedName>
</protein>
<evidence type="ECO:0000313" key="3">
    <source>
        <dbReference type="Proteomes" id="UP000240904"/>
    </source>
</evidence>
<accession>A0A2T3MZ20</accession>
<name>A0A2T3MZ20_9GAMM</name>
<keyword evidence="3" id="KW-1185">Reference proteome</keyword>
<dbReference type="PROSITE" id="PS51257">
    <property type="entry name" value="PROKAR_LIPOPROTEIN"/>
    <property type="match status" value="1"/>
</dbReference>
<dbReference type="GO" id="GO:0042597">
    <property type="term" value="C:periplasmic space"/>
    <property type="evidence" value="ECO:0007669"/>
    <property type="project" value="InterPro"/>
</dbReference>
<dbReference type="AlphaFoldDB" id="A0A2T3MZ20"/>
<dbReference type="GO" id="GO:0008643">
    <property type="term" value="P:carbohydrate transport"/>
    <property type="evidence" value="ECO:0007669"/>
    <property type="project" value="InterPro"/>
</dbReference>
<dbReference type="Proteomes" id="UP000240904">
    <property type="component" value="Unassembled WGS sequence"/>
</dbReference>
<evidence type="ECO:0000256" key="1">
    <source>
        <dbReference type="SAM" id="SignalP"/>
    </source>
</evidence>
<dbReference type="Pfam" id="PF07148">
    <property type="entry name" value="MalM"/>
    <property type="match status" value="1"/>
</dbReference>
<dbReference type="OrthoDB" id="5812146at2"/>
<dbReference type="InterPro" id="IPR010794">
    <property type="entry name" value="MalM"/>
</dbReference>
<sequence length="276" mass="29897">MNKLLPLCLSAALLTGCVSTAENIDTSPTNQATGEVHTASSLSSIEWKSLSIPSSVKFKLNTQSQVLQSTLSAGPVAAFSVPANRGAITIQLKSFASSTIYAPTIAILNENNEIIEQFDTSSFVYKPASMLDDDMLEGKFTFIPQITDKEVRILILTKPDDLQQSTELLHPAKAYAIARHTVPPEIPNPIAQHSPYGSFYLHVSSPQIDNAAVNFSKPVVDQAPTTVETQGYYLNSIQTAVNNGDISKAMKLLDEAERLGIKDAKETFIQAVEAKK</sequence>
<evidence type="ECO:0000313" key="2">
    <source>
        <dbReference type="EMBL" id="PSW05201.1"/>
    </source>
</evidence>
<feature type="signal peptide" evidence="1">
    <location>
        <begin position="1"/>
        <end position="21"/>
    </location>
</feature>
<gene>
    <name evidence="2" type="ORF">C9I89_10490</name>
</gene>
<organism evidence="2 3">
    <name type="scientific">Photobacterium lipolyticum</name>
    <dbReference type="NCBI Taxonomy" id="266810"/>
    <lineage>
        <taxon>Bacteria</taxon>
        <taxon>Pseudomonadati</taxon>
        <taxon>Pseudomonadota</taxon>
        <taxon>Gammaproteobacteria</taxon>
        <taxon>Vibrionales</taxon>
        <taxon>Vibrionaceae</taxon>
        <taxon>Photobacterium</taxon>
    </lineage>
</organism>
<dbReference type="RefSeq" id="WP_107283302.1">
    <property type="nucleotide sequence ID" value="NZ_PYMC01000006.1"/>
</dbReference>
<proteinExistence type="predicted"/>
<keyword evidence="1" id="KW-0732">Signal</keyword>
<dbReference type="EMBL" id="PYMC01000006">
    <property type="protein sequence ID" value="PSW05201.1"/>
    <property type="molecule type" value="Genomic_DNA"/>
</dbReference>
<comment type="caution">
    <text evidence="2">The sequence shown here is derived from an EMBL/GenBank/DDBJ whole genome shotgun (WGS) entry which is preliminary data.</text>
</comment>
<reference evidence="2 3" key="1">
    <citation type="submission" date="2018-03" db="EMBL/GenBank/DDBJ databases">
        <title>Whole genome sequencing of Histamine producing bacteria.</title>
        <authorList>
            <person name="Butler K."/>
        </authorList>
    </citation>
    <scope>NUCLEOTIDE SEQUENCE [LARGE SCALE GENOMIC DNA]</scope>
    <source>
        <strain evidence="2 3">DSM 16190</strain>
    </source>
</reference>